<organism evidence="3 4">
    <name type="scientific">Gracilibacillus orientalis</name>
    <dbReference type="NCBI Taxonomy" id="334253"/>
    <lineage>
        <taxon>Bacteria</taxon>
        <taxon>Bacillati</taxon>
        <taxon>Bacillota</taxon>
        <taxon>Bacilli</taxon>
        <taxon>Bacillales</taxon>
        <taxon>Bacillaceae</taxon>
        <taxon>Gracilibacillus</taxon>
    </lineage>
</organism>
<sequence>MRSTRIAKYGKKYKKIMIAVQILFILYAALVSVSLLTSNTSAFFNNTRAVSVSIPTGSWWDGSDLTFIGNGNQNLNDACPPVKFSVELKNNGYSMISSTNYEVFYIENGNPKNGEKIAEGTIEPIKAGDVATLSYQAEDEGFYAVKAFQHPEYEGEAEKVIWSEKIKVKCPKKEKNIEKEKQSDDVEPLEREDLNEEQTKQPEKKKEESKENTEEQQEQKSSEKAEDETDKSSEQSDSKNEQTNTEQENKQESSSTANKESREEPKVSDNEETDDEPKQSENKQIEKDNPDEPKKQEISPTEKLKEGEQE</sequence>
<dbReference type="GO" id="GO:0097311">
    <property type="term" value="C:bacterial biofilm matrix"/>
    <property type="evidence" value="ECO:0007669"/>
    <property type="project" value="InterPro"/>
</dbReference>
<feature type="region of interest" description="Disordered" evidence="1">
    <location>
        <begin position="172"/>
        <end position="310"/>
    </location>
</feature>
<protein>
    <submittedName>
        <fullName evidence="3">YqxM protein</fullName>
    </submittedName>
</protein>
<dbReference type="InterPro" id="IPR023848">
    <property type="entry name" value="TasA"/>
</dbReference>
<accession>A0A1I4P737</accession>
<keyword evidence="4" id="KW-1185">Reference proteome</keyword>
<keyword evidence="2" id="KW-0812">Transmembrane</keyword>
<evidence type="ECO:0000313" key="4">
    <source>
        <dbReference type="Proteomes" id="UP000198565"/>
    </source>
</evidence>
<evidence type="ECO:0000256" key="1">
    <source>
        <dbReference type="SAM" id="MobiDB-lite"/>
    </source>
</evidence>
<feature type="transmembrane region" description="Helical" evidence="2">
    <location>
        <begin position="16"/>
        <end position="36"/>
    </location>
</feature>
<dbReference type="AlphaFoldDB" id="A0A1I4P737"/>
<feature type="compositionally biased region" description="Basic and acidic residues" evidence="1">
    <location>
        <begin position="172"/>
        <end position="240"/>
    </location>
</feature>
<evidence type="ECO:0000256" key="2">
    <source>
        <dbReference type="SAM" id="Phobius"/>
    </source>
</evidence>
<feature type="compositionally biased region" description="Basic and acidic residues" evidence="1">
    <location>
        <begin position="259"/>
        <end position="269"/>
    </location>
</feature>
<dbReference type="NCBIfam" id="TIGR04087">
    <property type="entry name" value="YqxM_for_SipW"/>
    <property type="match status" value="1"/>
</dbReference>
<dbReference type="Proteomes" id="UP000198565">
    <property type="component" value="Unassembled WGS sequence"/>
</dbReference>
<feature type="compositionally biased region" description="Basic and acidic residues" evidence="1">
    <location>
        <begin position="276"/>
        <end position="310"/>
    </location>
</feature>
<keyword evidence="2" id="KW-0472">Membrane</keyword>
<dbReference type="RefSeq" id="WP_175495473.1">
    <property type="nucleotide sequence ID" value="NZ_FOTR01000010.1"/>
</dbReference>
<evidence type="ECO:0000313" key="3">
    <source>
        <dbReference type="EMBL" id="SFM23357.1"/>
    </source>
</evidence>
<dbReference type="EMBL" id="FOTR01000010">
    <property type="protein sequence ID" value="SFM23357.1"/>
    <property type="molecule type" value="Genomic_DNA"/>
</dbReference>
<reference evidence="4" key="1">
    <citation type="submission" date="2016-10" db="EMBL/GenBank/DDBJ databases">
        <authorList>
            <person name="Varghese N."/>
            <person name="Submissions S."/>
        </authorList>
    </citation>
    <scope>NUCLEOTIDE SEQUENCE [LARGE SCALE GENOMIC DNA]</scope>
    <source>
        <strain evidence="4">CGMCC 1.4250</strain>
    </source>
</reference>
<dbReference type="STRING" id="334253.SAMN04487943_110102"/>
<proteinExistence type="predicted"/>
<gene>
    <name evidence="3" type="ORF">SAMN04487943_110102</name>
</gene>
<keyword evidence="2" id="KW-1133">Transmembrane helix</keyword>
<name>A0A1I4P737_9BACI</name>